<feature type="compositionally biased region" description="Pro residues" evidence="1">
    <location>
        <begin position="48"/>
        <end position="59"/>
    </location>
</feature>
<dbReference type="RefSeq" id="XP_018278936.1">
    <property type="nucleotide sequence ID" value="XM_018425368.1"/>
</dbReference>
<gene>
    <name evidence="3" type="ORF">CC85DRAFT_302305</name>
</gene>
<name>A0A0J0XMW6_9TREE</name>
<feature type="signal peptide" evidence="2">
    <location>
        <begin position="1"/>
        <end position="23"/>
    </location>
</feature>
<feature type="region of interest" description="Disordered" evidence="1">
    <location>
        <begin position="46"/>
        <end position="175"/>
    </location>
</feature>
<dbReference type="AlphaFoldDB" id="A0A0J0XMW6"/>
<reference evidence="3 4" key="1">
    <citation type="submission" date="2015-03" db="EMBL/GenBank/DDBJ databases">
        <title>Genomics and transcriptomics of the oil-accumulating basidiomycete yeast T. oleaginosus allow insights into substrate utilization and the diverse evolutionary trajectories of mating systems in fungi.</title>
        <authorList>
            <consortium name="DOE Joint Genome Institute"/>
            <person name="Kourist R."/>
            <person name="Kracht O."/>
            <person name="Bracharz F."/>
            <person name="Lipzen A."/>
            <person name="Nolan M."/>
            <person name="Ohm R."/>
            <person name="Grigoriev I."/>
            <person name="Sun S."/>
            <person name="Heitman J."/>
            <person name="Bruck T."/>
            <person name="Nowrousian M."/>
        </authorList>
    </citation>
    <scope>NUCLEOTIDE SEQUENCE [LARGE SCALE GENOMIC DNA]</scope>
    <source>
        <strain evidence="3 4">IBC0246</strain>
    </source>
</reference>
<dbReference type="STRING" id="879819.A0A0J0XMW6"/>
<organism evidence="3 4">
    <name type="scientific">Cutaneotrichosporon oleaginosum</name>
    <dbReference type="NCBI Taxonomy" id="879819"/>
    <lineage>
        <taxon>Eukaryota</taxon>
        <taxon>Fungi</taxon>
        <taxon>Dikarya</taxon>
        <taxon>Basidiomycota</taxon>
        <taxon>Agaricomycotina</taxon>
        <taxon>Tremellomycetes</taxon>
        <taxon>Trichosporonales</taxon>
        <taxon>Trichosporonaceae</taxon>
        <taxon>Cutaneotrichosporon</taxon>
    </lineage>
</organism>
<feature type="chain" id="PRO_5005245422" evidence="2">
    <location>
        <begin position="24"/>
        <end position="175"/>
    </location>
</feature>
<proteinExistence type="predicted"/>
<protein>
    <submittedName>
        <fullName evidence="3">Uncharacterized protein</fullName>
    </submittedName>
</protein>
<dbReference type="GeneID" id="28985971"/>
<dbReference type="Proteomes" id="UP000053611">
    <property type="component" value="Unassembled WGS sequence"/>
</dbReference>
<sequence>MRIATLVPLVALLAGAAAAPVHADGLAPRDPFWSLRCGLFGWRCPTRPDTPPQPQPTTPQPTTEAPQPTTEAPPATTDTPPETTDAPPETATPSTPAPSPSVQPTQTAPGPNPSDACLTPEFCPDTGNGQGGNPPDGIGSITYPNGTKVTRRGEDGNEVEVEVEERATDLTPFLE</sequence>
<evidence type="ECO:0000313" key="4">
    <source>
        <dbReference type="Proteomes" id="UP000053611"/>
    </source>
</evidence>
<dbReference type="EMBL" id="KQ087205">
    <property type="protein sequence ID" value="KLT42445.1"/>
    <property type="molecule type" value="Genomic_DNA"/>
</dbReference>
<accession>A0A0J0XMW6</accession>
<keyword evidence="4" id="KW-1185">Reference proteome</keyword>
<evidence type="ECO:0000313" key="3">
    <source>
        <dbReference type="EMBL" id="KLT42445.1"/>
    </source>
</evidence>
<feature type="compositionally biased region" description="Low complexity" evidence="1">
    <location>
        <begin position="60"/>
        <end position="94"/>
    </location>
</feature>
<keyword evidence="2" id="KW-0732">Signal</keyword>
<evidence type="ECO:0000256" key="1">
    <source>
        <dbReference type="SAM" id="MobiDB-lite"/>
    </source>
</evidence>
<evidence type="ECO:0000256" key="2">
    <source>
        <dbReference type="SAM" id="SignalP"/>
    </source>
</evidence>